<evidence type="ECO:0000313" key="1">
    <source>
        <dbReference type="EMBL" id="EMI22310.1"/>
    </source>
</evidence>
<name>M5RSQ7_9BACT</name>
<sequence length="56" mass="6103">MTRVGYVEIASQIRIDGRPCPGRPIDLDQNVIPCHGCDVPMGTHHAISSCDLARDD</sequence>
<accession>M5RSQ7</accession>
<comment type="caution">
    <text evidence="1">The sequence shown here is derived from an EMBL/GenBank/DDBJ whole genome shotgun (WGS) entry which is preliminary data.</text>
</comment>
<evidence type="ECO:0000313" key="2">
    <source>
        <dbReference type="Proteomes" id="UP000011991"/>
    </source>
</evidence>
<gene>
    <name evidence="1" type="ORF">RMSM_00757</name>
</gene>
<dbReference type="EMBL" id="ANOG01000119">
    <property type="protein sequence ID" value="EMI22310.1"/>
    <property type="molecule type" value="Genomic_DNA"/>
</dbReference>
<reference evidence="1 2" key="1">
    <citation type="journal article" date="2013" name="Mar. Genomics">
        <title>Expression of sulfatases in Rhodopirellula baltica and the diversity of sulfatases in the genus Rhodopirellula.</title>
        <authorList>
            <person name="Wegner C.E."/>
            <person name="Richter-Heitmann T."/>
            <person name="Klindworth A."/>
            <person name="Klockow C."/>
            <person name="Richter M."/>
            <person name="Achstetter T."/>
            <person name="Glockner F.O."/>
            <person name="Harder J."/>
        </authorList>
    </citation>
    <scope>NUCLEOTIDE SEQUENCE [LARGE SCALE GENOMIC DNA]</scope>
    <source>
        <strain evidence="1 2">SM1</strain>
    </source>
</reference>
<dbReference type="AlphaFoldDB" id="M5RSQ7"/>
<proteinExistence type="predicted"/>
<organism evidence="1 2">
    <name type="scientific">Rhodopirellula maiorica SM1</name>
    <dbReference type="NCBI Taxonomy" id="1265738"/>
    <lineage>
        <taxon>Bacteria</taxon>
        <taxon>Pseudomonadati</taxon>
        <taxon>Planctomycetota</taxon>
        <taxon>Planctomycetia</taxon>
        <taxon>Pirellulales</taxon>
        <taxon>Pirellulaceae</taxon>
        <taxon>Novipirellula</taxon>
    </lineage>
</organism>
<dbReference type="Proteomes" id="UP000011991">
    <property type="component" value="Unassembled WGS sequence"/>
</dbReference>
<keyword evidence="2" id="KW-1185">Reference proteome</keyword>
<protein>
    <submittedName>
        <fullName evidence="1">Uncharacterized protein</fullName>
    </submittedName>
</protein>